<dbReference type="GO" id="GO:0009927">
    <property type="term" value="F:histidine phosphotransfer kinase activity"/>
    <property type="evidence" value="ECO:0007669"/>
    <property type="project" value="TreeGrafter"/>
</dbReference>
<dbReference type="InterPro" id="IPR003661">
    <property type="entry name" value="HisK_dim/P_dom"/>
</dbReference>
<evidence type="ECO:0000256" key="5">
    <source>
        <dbReference type="ARBA" id="ARBA00022777"/>
    </source>
</evidence>
<evidence type="ECO:0000256" key="1">
    <source>
        <dbReference type="ARBA" id="ARBA00000085"/>
    </source>
</evidence>
<keyword evidence="4" id="KW-0808">Transferase</keyword>
<keyword evidence="5" id="KW-0418">Kinase</keyword>
<evidence type="ECO:0000256" key="6">
    <source>
        <dbReference type="ARBA" id="ARBA00023012"/>
    </source>
</evidence>
<dbReference type="InterPro" id="IPR011006">
    <property type="entry name" value="CheY-like_superfamily"/>
</dbReference>
<dbReference type="PROSITE" id="PS50110">
    <property type="entry name" value="RESPONSE_REGULATORY"/>
    <property type="match status" value="1"/>
</dbReference>
<dbReference type="PANTHER" id="PTHR43047:SF72">
    <property type="entry name" value="OSMOSENSING HISTIDINE PROTEIN KINASE SLN1"/>
    <property type="match status" value="1"/>
</dbReference>
<dbReference type="Gene3D" id="3.40.50.2300">
    <property type="match status" value="1"/>
</dbReference>
<dbReference type="Proteomes" id="UP000448575">
    <property type="component" value="Unassembled WGS sequence"/>
</dbReference>
<dbReference type="SMART" id="SM00448">
    <property type="entry name" value="REC"/>
    <property type="match status" value="1"/>
</dbReference>
<dbReference type="InterPro" id="IPR005467">
    <property type="entry name" value="His_kinase_dom"/>
</dbReference>
<dbReference type="SUPFAM" id="SSF55874">
    <property type="entry name" value="ATPase domain of HSP90 chaperone/DNA topoisomerase II/histidine kinase"/>
    <property type="match status" value="1"/>
</dbReference>
<dbReference type="InterPro" id="IPR004358">
    <property type="entry name" value="Sig_transdc_His_kin-like_C"/>
</dbReference>
<evidence type="ECO:0000259" key="9">
    <source>
        <dbReference type="PROSITE" id="PS50110"/>
    </source>
</evidence>
<dbReference type="InterPro" id="IPR003594">
    <property type="entry name" value="HATPase_dom"/>
</dbReference>
<dbReference type="FunFam" id="1.10.287.130:FF:000001">
    <property type="entry name" value="Two-component sensor histidine kinase"/>
    <property type="match status" value="1"/>
</dbReference>
<evidence type="ECO:0000256" key="7">
    <source>
        <dbReference type="PROSITE-ProRule" id="PRU00169"/>
    </source>
</evidence>
<dbReference type="Pfam" id="PF00512">
    <property type="entry name" value="HisKA"/>
    <property type="match status" value="1"/>
</dbReference>
<sequence length="512" mass="56291">MDKVEQRIVVYAPVGKDARLIEDVLRYAQLECEICSALPQVVPQLGHGAAALFVIEEAFNADFLAELTSFLSGQPAWSDLPVLVLSKQGLDSSAVRTVFEQVGNVTLLERPVRRATLLSAALSARRARQRQYQMREVDRRKDEFLAILGHELRNPLAPIRTAMDVLNTIPDSSPRLRHITQVVERQVKHLTRLVDDLLDVARITNDKVALKCEWVSLDTVLEHAVELCRPQLLAGGQRLDVRQPPGSVLLSGDRARLVQSLANVLGNAIKFSPPGAPVELRAEVDGGDIVLSVRDHGPGLEPEARARIFELFVQGQAGRVHALGGLGIGLSLAQRFTRMHGGTVQVHSGGQGQGCEFVLRMPIVVADRRRRPRPERRAAADDAEGPLRVMVVDDNVDGAEMLQVMLEMDGYLVGKAHDGQGAIALAERFHPHVALMDIGLPDMQGYEAARRIHALRADDDTVFIAMTGWGHEEARRLAAEAGIQHYLVKPVDLNMLRQQLSDIRSRVAPQAG</sequence>
<dbReference type="PRINTS" id="PR00344">
    <property type="entry name" value="BCTRLSENSOR"/>
</dbReference>
<dbReference type="GO" id="GO:0005886">
    <property type="term" value="C:plasma membrane"/>
    <property type="evidence" value="ECO:0007669"/>
    <property type="project" value="TreeGrafter"/>
</dbReference>
<dbReference type="CDD" id="cd00075">
    <property type="entry name" value="HATPase"/>
    <property type="match status" value="1"/>
</dbReference>
<evidence type="ECO:0000259" key="8">
    <source>
        <dbReference type="PROSITE" id="PS50109"/>
    </source>
</evidence>
<comment type="catalytic activity">
    <reaction evidence="1">
        <text>ATP + protein L-histidine = ADP + protein N-phospho-L-histidine.</text>
        <dbReference type="EC" id="2.7.13.3"/>
    </reaction>
</comment>
<dbReference type="Pfam" id="PF02518">
    <property type="entry name" value="HATPase_c"/>
    <property type="match status" value="1"/>
</dbReference>
<name>A0A6N9HIP7_9BURK</name>
<gene>
    <name evidence="10" type="ORF">GTP41_14840</name>
</gene>
<keyword evidence="11" id="KW-1185">Reference proteome</keyword>
<proteinExistence type="predicted"/>
<accession>A0A6N9HIP7</accession>
<evidence type="ECO:0000313" key="11">
    <source>
        <dbReference type="Proteomes" id="UP000448575"/>
    </source>
</evidence>
<dbReference type="SMART" id="SM00387">
    <property type="entry name" value="HATPase_c"/>
    <property type="match status" value="1"/>
</dbReference>
<dbReference type="GO" id="GO:0000155">
    <property type="term" value="F:phosphorelay sensor kinase activity"/>
    <property type="evidence" value="ECO:0007669"/>
    <property type="project" value="InterPro"/>
</dbReference>
<dbReference type="SUPFAM" id="SSF47384">
    <property type="entry name" value="Homodimeric domain of signal transducing histidine kinase"/>
    <property type="match status" value="1"/>
</dbReference>
<dbReference type="AlphaFoldDB" id="A0A6N9HIP7"/>
<dbReference type="SUPFAM" id="SSF52172">
    <property type="entry name" value="CheY-like"/>
    <property type="match status" value="1"/>
</dbReference>
<organism evidence="10 11">
    <name type="scientific">Pseudoduganella guangdongensis</name>
    <dbReference type="NCBI Taxonomy" id="2692179"/>
    <lineage>
        <taxon>Bacteria</taxon>
        <taxon>Pseudomonadati</taxon>
        <taxon>Pseudomonadota</taxon>
        <taxon>Betaproteobacteria</taxon>
        <taxon>Burkholderiales</taxon>
        <taxon>Oxalobacteraceae</taxon>
        <taxon>Telluria group</taxon>
        <taxon>Pseudoduganella</taxon>
    </lineage>
</organism>
<dbReference type="InterPro" id="IPR036097">
    <property type="entry name" value="HisK_dim/P_sf"/>
</dbReference>
<dbReference type="RefSeq" id="WP_161026334.1">
    <property type="nucleotide sequence ID" value="NZ_WWCJ01000009.1"/>
</dbReference>
<dbReference type="EMBL" id="WWCJ01000009">
    <property type="protein sequence ID" value="MYN03370.1"/>
    <property type="molecule type" value="Genomic_DNA"/>
</dbReference>
<dbReference type="Pfam" id="PF00072">
    <property type="entry name" value="Response_reg"/>
    <property type="match status" value="1"/>
</dbReference>
<keyword evidence="3 7" id="KW-0597">Phosphoprotein</keyword>
<evidence type="ECO:0000256" key="2">
    <source>
        <dbReference type="ARBA" id="ARBA00012438"/>
    </source>
</evidence>
<feature type="domain" description="Response regulatory" evidence="9">
    <location>
        <begin position="388"/>
        <end position="504"/>
    </location>
</feature>
<dbReference type="InterPro" id="IPR036890">
    <property type="entry name" value="HATPase_C_sf"/>
</dbReference>
<dbReference type="Gene3D" id="1.10.287.130">
    <property type="match status" value="1"/>
</dbReference>
<evidence type="ECO:0000256" key="3">
    <source>
        <dbReference type="ARBA" id="ARBA00022553"/>
    </source>
</evidence>
<dbReference type="PROSITE" id="PS50109">
    <property type="entry name" value="HIS_KIN"/>
    <property type="match status" value="1"/>
</dbReference>
<dbReference type="PANTHER" id="PTHR43047">
    <property type="entry name" value="TWO-COMPONENT HISTIDINE PROTEIN KINASE"/>
    <property type="match status" value="1"/>
</dbReference>
<comment type="caution">
    <text evidence="10">The sequence shown here is derived from an EMBL/GenBank/DDBJ whole genome shotgun (WGS) entry which is preliminary data.</text>
</comment>
<feature type="domain" description="Histidine kinase" evidence="8">
    <location>
        <begin position="147"/>
        <end position="365"/>
    </location>
</feature>
<dbReference type="SMART" id="SM00388">
    <property type="entry name" value="HisKA"/>
    <property type="match status" value="1"/>
</dbReference>
<keyword evidence="6" id="KW-0902">Two-component regulatory system</keyword>
<dbReference type="CDD" id="cd00082">
    <property type="entry name" value="HisKA"/>
    <property type="match status" value="1"/>
</dbReference>
<dbReference type="InterPro" id="IPR001789">
    <property type="entry name" value="Sig_transdc_resp-reg_receiver"/>
</dbReference>
<feature type="modified residue" description="4-aspartylphosphate" evidence="7">
    <location>
        <position position="437"/>
    </location>
</feature>
<dbReference type="EC" id="2.7.13.3" evidence="2"/>
<dbReference type="Gene3D" id="3.30.565.10">
    <property type="entry name" value="Histidine kinase-like ATPase, C-terminal domain"/>
    <property type="match status" value="1"/>
</dbReference>
<protein>
    <recommendedName>
        <fullName evidence="2">histidine kinase</fullName>
        <ecNumber evidence="2">2.7.13.3</ecNumber>
    </recommendedName>
</protein>
<evidence type="ECO:0000256" key="4">
    <source>
        <dbReference type="ARBA" id="ARBA00022679"/>
    </source>
</evidence>
<reference evidence="10 11" key="1">
    <citation type="submission" date="2019-12" db="EMBL/GenBank/DDBJ databases">
        <title>Novel species isolated from a subtropical stream in China.</title>
        <authorList>
            <person name="Lu H."/>
        </authorList>
    </citation>
    <scope>NUCLEOTIDE SEQUENCE [LARGE SCALE GENOMIC DNA]</scope>
    <source>
        <strain evidence="10 11">DS3</strain>
    </source>
</reference>
<evidence type="ECO:0000313" key="10">
    <source>
        <dbReference type="EMBL" id="MYN03370.1"/>
    </source>
</evidence>